<dbReference type="Pfam" id="PF00687">
    <property type="entry name" value="Ribosomal_L1"/>
    <property type="match status" value="1"/>
</dbReference>
<keyword evidence="3" id="KW-0597">Phosphoprotein</keyword>
<evidence type="ECO:0000256" key="7">
    <source>
        <dbReference type="ARBA" id="ARBA00023242"/>
    </source>
</evidence>
<dbReference type="Gene3D" id="3.40.50.790">
    <property type="match status" value="1"/>
</dbReference>
<dbReference type="OMA" id="KKDTIRH"/>
<comment type="function">
    <text evidence="8">Regulates cellular senescence through inhibition of PTEN translation. Acts as a pro-apoptotic regulator in response to DNA damage.</text>
</comment>
<comment type="similarity">
    <text evidence="9">Belongs to the universal ribosomal protein uL1 family. Highly divergent.</text>
</comment>
<dbReference type="FunCoup" id="A0A7M7RHH3">
    <property type="interactions" value="1149"/>
</dbReference>
<dbReference type="EnsemblMetazoa" id="XM_791739">
    <property type="protein sequence ID" value="XP_796832"/>
    <property type="gene ID" value="LOC592202"/>
</dbReference>
<accession>A0A7M7RHH3</accession>
<evidence type="ECO:0000256" key="2">
    <source>
        <dbReference type="ARBA" id="ARBA00022499"/>
    </source>
</evidence>
<dbReference type="InterPro" id="IPR016095">
    <property type="entry name" value="Ribosomal_uL1_3-a/b-sand"/>
</dbReference>
<keyword evidence="6" id="KW-0175">Coiled coil</keyword>
<evidence type="ECO:0000313" key="12">
    <source>
        <dbReference type="EnsemblMetazoa" id="XP_796832"/>
    </source>
</evidence>
<evidence type="ECO:0000256" key="9">
    <source>
        <dbReference type="ARBA" id="ARBA00061550"/>
    </source>
</evidence>
<dbReference type="CDD" id="cd00403">
    <property type="entry name" value="Ribosomal_L1"/>
    <property type="match status" value="1"/>
</dbReference>
<keyword evidence="13" id="KW-1185">Reference proteome</keyword>
<protein>
    <recommendedName>
        <fullName evidence="10">Ribosomal L1 domain-containing protein 1</fullName>
    </recommendedName>
</protein>
<evidence type="ECO:0000256" key="1">
    <source>
        <dbReference type="ARBA" id="ARBA00004604"/>
    </source>
</evidence>
<sequence>MDKAVDAAIKREKVKEAATALIAYHKTKKDANEMLFGEPLKVQLQISVWKITTKKSTTHKLKLPHRPHAGSLSVCLFVKDEPKMDSDRCQVHYKDKISSKGVTNVNEVIPLKMFKKEYIPFEARRKMAKSYDLFLADERIFRLLHSSLGKEFYKRNRYPVTVNVEKADLKKEITETIEAAYLILTHRGSCSTVAVANIGMSAKDITDNILSAIASLKTIVPGGWSNVKSIFVRTEKSVSLPIYTSLVHEEWEQSEETEIVIDNSDIKKMQKQMRFEAKEAAKKDPQDEEDEDETPKKTLKRTKEETVTPAKLVKKAKQGSIGRASLRKPTPKVGGKKKK</sequence>
<evidence type="ECO:0000256" key="10">
    <source>
        <dbReference type="ARBA" id="ARBA00070787"/>
    </source>
</evidence>
<name>A0A7M7RHH3_STRPU</name>
<feature type="compositionally biased region" description="Basic and acidic residues" evidence="11">
    <location>
        <begin position="274"/>
        <end position="285"/>
    </location>
</feature>
<evidence type="ECO:0000256" key="8">
    <source>
        <dbReference type="ARBA" id="ARBA00054167"/>
    </source>
</evidence>
<dbReference type="InterPro" id="IPR023674">
    <property type="entry name" value="Ribosomal_uL1-like"/>
</dbReference>
<feature type="compositionally biased region" description="Basic residues" evidence="11">
    <location>
        <begin position="325"/>
        <end position="339"/>
    </location>
</feature>
<dbReference type="Proteomes" id="UP000007110">
    <property type="component" value="Unassembled WGS sequence"/>
</dbReference>
<proteinExistence type="inferred from homology"/>
<dbReference type="FunFam" id="3.40.50.790:FF:000004">
    <property type="entry name" value="Ribosomal L1 domain-containing 1-like 1"/>
    <property type="match status" value="1"/>
</dbReference>
<dbReference type="GeneID" id="592202"/>
<reference evidence="12" key="2">
    <citation type="submission" date="2021-01" db="UniProtKB">
        <authorList>
            <consortium name="EnsemblMetazoa"/>
        </authorList>
    </citation>
    <scope>IDENTIFICATION</scope>
</reference>
<evidence type="ECO:0000256" key="4">
    <source>
        <dbReference type="ARBA" id="ARBA00022843"/>
    </source>
</evidence>
<evidence type="ECO:0000313" key="13">
    <source>
        <dbReference type="Proteomes" id="UP000007110"/>
    </source>
</evidence>
<feature type="region of interest" description="Disordered" evidence="11">
    <location>
        <begin position="274"/>
        <end position="339"/>
    </location>
</feature>
<dbReference type="InParanoid" id="A0A7M7RHH3"/>
<keyword evidence="5" id="KW-0007">Acetylation</keyword>
<evidence type="ECO:0000256" key="11">
    <source>
        <dbReference type="SAM" id="MobiDB-lite"/>
    </source>
</evidence>
<dbReference type="InterPro" id="IPR050257">
    <property type="entry name" value="eL8/uL1-like"/>
</dbReference>
<keyword evidence="4" id="KW-0832">Ubl conjugation</keyword>
<dbReference type="OrthoDB" id="10251727at2759"/>
<organism evidence="12 13">
    <name type="scientific">Strongylocentrotus purpuratus</name>
    <name type="common">Purple sea urchin</name>
    <dbReference type="NCBI Taxonomy" id="7668"/>
    <lineage>
        <taxon>Eukaryota</taxon>
        <taxon>Metazoa</taxon>
        <taxon>Echinodermata</taxon>
        <taxon>Eleutherozoa</taxon>
        <taxon>Echinozoa</taxon>
        <taxon>Echinoidea</taxon>
        <taxon>Euechinoidea</taxon>
        <taxon>Echinacea</taxon>
        <taxon>Camarodonta</taxon>
        <taxon>Echinidea</taxon>
        <taxon>Strongylocentrotidae</taxon>
        <taxon>Strongylocentrotus</taxon>
    </lineage>
</organism>
<keyword evidence="2" id="KW-1017">Isopeptide bond</keyword>
<dbReference type="KEGG" id="spu:592202"/>
<evidence type="ECO:0000256" key="5">
    <source>
        <dbReference type="ARBA" id="ARBA00022990"/>
    </source>
</evidence>
<comment type="subcellular location">
    <subcellularLocation>
        <location evidence="1">Nucleus</location>
        <location evidence="1">Nucleolus</location>
    </subcellularLocation>
</comment>
<keyword evidence="7" id="KW-0539">Nucleus</keyword>
<dbReference type="RefSeq" id="XP_796832.2">
    <property type="nucleotide sequence ID" value="XM_791739.5"/>
</dbReference>
<dbReference type="AlphaFoldDB" id="A0A7M7RHH3"/>
<evidence type="ECO:0000256" key="6">
    <source>
        <dbReference type="ARBA" id="ARBA00023054"/>
    </source>
</evidence>
<dbReference type="InterPro" id="IPR028364">
    <property type="entry name" value="Ribosomal_uL1/biogenesis"/>
</dbReference>
<dbReference type="SUPFAM" id="SSF56808">
    <property type="entry name" value="Ribosomal protein L1"/>
    <property type="match status" value="1"/>
</dbReference>
<dbReference type="CTD" id="26156"/>
<reference evidence="13" key="1">
    <citation type="submission" date="2015-02" db="EMBL/GenBank/DDBJ databases">
        <title>Genome sequencing for Strongylocentrotus purpuratus.</title>
        <authorList>
            <person name="Murali S."/>
            <person name="Liu Y."/>
            <person name="Vee V."/>
            <person name="English A."/>
            <person name="Wang M."/>
            <person name="Skinner E."/>
            <person name="Han Y."/>
            <person name="Muzny D.M."/>
            <person name="Worley K.C."/>
            <person name="Gibbs R.A."/>
        </authorList>
    </citation>
    <scope>NUCLEOTIDE SEQUENCE</scope>
</reference>
<dbReference type="GO" id="GO:0003723">
    <property type="term" value="F:RNA binding"/>
    <property type="evidence" value="ECO:0000318"/>
    <property type="project" value="GO_Central"/>
</dbReference>
<dbReference type="PANTHER" id="PTHR23105">
    <property type="entry name" value="RIBOSOMAL PROTEIN L7AE FAMILY MEMBER"/>
    <property type="match status" value="1"/>
</dbReference>
<evidence type="ECO:0000256" key="3">
    <source>
        <dbReference type="ARBA" id="ARBA00022553"/>
    </source>
</evidence>
<dbReference type="GO" id="GO:0005730">
    <property type="term" value="C:nucleolus"/>
    <property type="evidence" value="ECO:0000318"/>
    <property type="project" value="GO_Central"/>
</dbReference>